<evidence type="ECO:0000259" key="2">
    <source>
        <dbReference type="Pfam" id="PF07741"/>
    </source>
</evidence>
<sequence length="192" mass="21836">MALPKQAGTKRKLHADDNGGSESESDVSESLSDIDDAEIAPYLNNKKETFYKSIIWEAMNRDSAKGKSRKQARKPQKAASPNKAVKISTEMDDRKRPSSKINYEALRKLNEEDGNHAPDFEEGSHGDMQHSNDKFDGEAQSFRGSYDDELDNEHAYSEDAEGRRGYEDEDTYFPNDGYNEYGCEDEYCFDDF</sequence>
<feature type="region of interest" description="Disordered" evidence="1">
    <location>
        <begin position="62"/>
        <end position="178"/>
    </location>
</feature>
<name>A0A2P6Q6U1_ROSCH</name>
<evidence type="ECO:0000313" key="3">
    <source>
        <dbReference type="EMBL" id="PRQ29888.1"/>
    </source>
</evidence>
<dbReference type="Gene3D" id="1.20.5.650">
    <property type="entry name" value="Single helix bin"/>
    <property type="match status" value="1"/>
</dbReference>
<reference evidence="3 4" key="1">
    <citation type="journal article" date="2018" name="Nat. Genet.">
        <title>The Rosa genome provides new insights in the design of modern roses.</title>
        <authorList>
            <person name="Bendahmane M."/>
        </authorList>
    </citation>
    <scope>NUCLEOTIDE SEQUENCE [LARGE SCALE GENOMIC DNA]</scope>
    <source>
        <strain evidence="4">cv. Old Blush</strain>
    </source>
</reference>
<dbReference type="Pfam" id="PF07741">
    <property type="entry name" value="BRF1"/>
    <property type="match status" value="1"/>
</dbReference>
<organism evidence="3 4">
    <name type="scientific">Rosa chinensis</name>
    <name type="common">China rose</name>
    <dbReference type="NCBI Taxonomy" id="74649"/>
    <lineage>
        <taxon>Eukaryota</taxon>
        <taxon>Viridiplantae</taxon>
        <taxon>Streptophyta</taxon>
        <taxon>Embryophyta</taxon>
        <taxon>Tracheophyta</taxon>
        <taxon>Spermatophyta</taxon>
        <taxon>Magnoliopsida</taxon>
        <taxon>eudicotyledons</taxon>
        <taxon>Gunneridae</taxon>
        <taxon>Pentapetalae</taxon>
        <taxon>rosids</taxon>
        <taxon>fabids</taxon>
        <taxon>Rosales</taxon>
        <taxon>Rosaceae</taxon>
        <taxon>Rosoideae</taxon>
        <taxon>Rosoideae incertae sedis</taxon>
        <taxon>Rosa</taxon>
    </lineage>
</organism>
<dbReference type="AlphaFoldDB" id="A0A2P6Q6U1"/>
<feature type="compositionally biased region" description="Basic residues" evidence="1">
    <location>
        <begin position="66"/>
        <end position="76"/>
    </location>
</feature>
<dbReference type="STRING" id="74649.A0A2P6Q6U1"/>
<dbReference type="Proteomes" id="UP000238479">
    <property type="component" value="Chromosome 5"/>
</dbReference>
<feature type="compositionally biased region" description="Acidic residues" evidence="1">
    <location>
        <begin position="23"/>
        <end position="38"/>
    </location>
</feature>
<feature type="compositionally biased region" description="Basic and acidic residues" evidence="1">
    <location>
        <begin position="152"/>
        <end position="166"/>
    </location>
</feature>
<dbReference type="EMBL" id="PDCK01000043">
    <property type="protein sequence ID" value="PRQ29888.1"/>
    <property type="molecule type" value="Genomic_DNA"/>
</dbReference>
<accession>A0A2P6Q6U1</accession>
<evidence type="ECO:0000256" key="1">
    <source>
        <dbReference type="SAM" id="MobiDB-lite"/>
    </source>
</evidence>
<protein>
    <submittedName>
        <fullName evidence="3">Putative brf1, TBP-binding domain-containing protein</fullName>
    </submittedName>
</protein>
<feature type="compositionally biased region" description="Basic and acidic residues" evidence="1">
    <location>
        <begin position="105"/>
        <end position="137"/>
    </location>
</feature>
<comment type="caution">
    <text evidence="3">The sequence shown here is derived from an EMBL/GenBank/DDBJ whole genome shotgun (WGS) entry which is preliminary data.</text>
</comment>
<gene>
    <name evidence="3" type="ORF">RchiOBHm_Chr5g0018721</name>
</gene>
<dbReference type="InterPro" id="IPR011665">
    <property type="entry name" value="BRF1_TBP-bd_dom"/>
</dbReference>
<feature type="domain" description="Brf1 TBP-binding" evidence="2">
    <location>
        <begin position="32"/>
        <end position="80"/>
    </location>
</feature>
<feature type="region of interest" description="Disordered" evidence="1">
    <location>
        <begin position="1"/>
        <end position="39"/>
    </location>
</feature>
<dbReference type="OrthoDB" id="1435073at2759"/>
<dbReference type="OMA" id="EEDGNHA"/>
<keyword evidence="4" id="KW-1185">Reference proteome</keyword>
<proteinExistence type="predicted"/>
<evidence type="ECO:0000313" key="4">
    <source>
        <dbReference type="Proteomes" id="UP000238479"/>
    </source>
</evidence>
<dbReference type="Gramene" id="PRQ29888">
    <property type="protein sequence ID" value="PRQ29888"/>
    <property type="gene ID" value="RchiOBHm_Chr5g0018721"/>
</dbReference>